<dbReference type="InterPro" id="IPR007627">
    <property type="entry name" value="RNA_pol_sigma70_r2"/>
</dbReference>
<keyword evidence="3" id="KW-1185">Reference proteome</keyword>
<comment type="caution">
    <text evidence="2">The sequence shown here is derived from an EMBL/GenBank/DDBJ whole genome shotgun (WGS) entry which is preliminary data.</text>
</comment>
<dbReference type="Proteomes" id="UP000621560">
    <property type="component" value="Unassembled WGS sequence"/>
</dbReference>
<dbReference type="AlphaFoldDB" id="A0A927BQ81"/>
<dbReference type="Pfam" id="PF04542">
    <property type="entry name" value="Sigma70_r2"/>
    <property type="match status" value="1"/>
</dbReference>
<sequence>MLYRRMLRATGDHAASENLVQEVAIRLVQRPPLDASEARLRTWIHVAARNLIVNN</sequence>
<protein>
    <recommendedName>
        <fullName evidence="1">RNA polymerase sigma-70 region 2 domain-containing protein</fullName>
    </recommendedName>
</protein>
<evidence type="ECO:0000313" key="3">
    <source>
        <dbReference type="Proteomes" id="UP000621560"/>
    </source>
</evidence>
<dbReference type="SUPFAM" id="SSF88946">
    <property type="entry name" value="Sigma2 domain of RNA polymerase sigma factors"/>
    <property type="match status" value="1"/>
</dbReference>
<proteinExistence type="predicted"/>
<evidence type="ECO:0000313" key="2">
    <source>
        <dbReference type="EMBL" id="MBD2843936.1"/>
    </source>
</evidence>
<organism evidence="2 3">
    <name type="scientific">Paenibacillus sabuli</name>
    <dbReference type="NCBI Taxonomy" id="2772509"/>
    <lineage>
        <taxon>Bacteria</taxon>
        <taxon>Bacillati</taxon>
        <taxon>Bacillota</taxon>
        <taxon>Bacilli</taxon>
        <taxon>Bacillales</taxon>
        <taxon>Paenibacillaceae</taxon>
        <taxon>Paenibacillus</taxon>
    </lineage>
</organism>
<name>A0A927BQ81_9BACL</name>
<dbReference type="EMBL" id="JACXIZ010000007">
    <property type="protein sequence ID" value="MBD2843936.1"/>
    <property type="molecule type" value="Genomic_DNA"/>
</dbReference>
<feature type="domain" description="RNA polymerase sigma-70 region 2" evidence="1">
    <location>
        <begin position="2"/>
        <end position="54"/>
    </location>
</feature>
<dbReference type="Gene3D" id="1.10.1740.10">
    <property type="match status" value="1"/>
</dbReference>
<dbReference type="GO" id="GO:0006352">
    <property type="term" value="P:DNA-templated transcription initiation"/>
    <property type="evidence" value="ECO:0007669"/>
    <property type="project" value="InterPro"/>
</dbReference>
<gene>
    <name evidence="2" type="ORF">IDH44_01920</name>
</gene>
<dbReference type="GO" id="GO:0003700">
    <property type="term" value="F:DNA-binding transcription factor activity"/>
    <property type="evidence" value="ECO:0007669"/>
    <property type="project" value="InterPro"/>
</dbReference>
<evidence type="ECO:0000259" key="1">
    <source>
        <dbReference type="Pfam" id="PF04542"/>
    </source>
</evidence>
<accession>A0A927BQ81</accession>
<reference evidence="2" key="1">
    <citation type="submission" date="2020-09" db="EMBL/GenBank/DDBJ databases">
        <title>A novel bacterium of genus Paenibacillus, isolated from South China Sea.</title>
        <authorList>
            <person name="Huang H."/>
            <person name="Mo K."/>
            <person name="Hu Y."/>
        </authorList>
    </citation>
    <scope>NUCLEOTIDE SEQUENCE</scope>
    <source>
        <strain evidence="2">IB182496</strain>
    </source>
</reference>
<dbReference type="InterPro" id="IPR013325">
    <property type="entry name" value="RNA_pol_sigma_r2"/>
</dbReference>